<evidence type="ECO:0000313" key="4">
    <source>
        <dbReference type="Proteomes" id="UP000306813"/>
    </source>
</evidence>
<dbReference type="InterPro" id="IPR010982">
    <property type="entry name" value="Lambda_DNA-bd_dom_sf"/>
</dbReference>
<dbReference type="Pfam" id="PF01381">
    <property type="entry name" value="HTH_3"/>
    <property type="match status" value="1"/>
</dbReference>
<reference evidence="3 5" key="2">
    <citation type="submission" date="2019-08" db="EMBL/GenBank/DDBJ databases">
        <title>Rapid identification of Enteric Bacteria from Whole Genome Sequences (WGS) using Average Nucleotide Identity (ANI).</title>
        <authorList>
            <person name="Lane C."/>
        </authorList>
    </citation>
    <scope>NUCLEOTIDE SEQUENCE [LARGE SCALE GENOMIC DNA]</scope>
    <source>
        <strain evidence="3 5">D4984</strain>
    </source>
</reference>
<evidence type="ECO:0000313" key="5">
    <source>
        <dbReference type="Proteomes" id="UP000321317"/>
    </source>
</evidence>
<comment type="caution">
    <text evidence="2">The sequence shown here is derived from an EMBL/GenBank/DDBJ whole genome shotgun (WGS) entry which is preliminary data.</text>
</comment>
<keyword evidence="5" id="KW-1185">Reference proteome</keyword>
<dbReference type="PROSITE" id="PS50943">
    <property type="entry name" value="HTH_CROC1"/>
    <property type="match status" value="1"/>
</dbReference>
<reference evidence="2 4" key="1">
    <citation type="submission" date="2019-05" db="EMBL/GenBank/DDBJ databases">
        <title>Draft genomes of eight strains of Campylobacter helveticus isolated from cats and a dog in New Zealand.</title>
        <authorList>
            <person name="Bojanic K."/>
            <person name="Midwinter A.C."/>
            <person name="Biggs P.J."/>
            <person name="Acke E."/>
            <person name="Cornelius A.J."/>
            <person name="Marshall J.C."/>
        </authorList>
    </citation>
    <scope>NUCLEOTIDE SEQUENCE [LARGE SCALE GENOMIC DNA]</scope>
    <source>
        <strain evidence="2 4">ACP123b</strain>
    </source>
</reference>
<evidence type="ECO:0000313" key="2">
    <source>
        <dbReference type="EMBL" id="TNB54902.1"/>
    </source>
</evidence>
<dbReference type="EMBL" id="VRMA01000040">
    <property type="protein sequence ID" value="TXK57330.1"/>
    <property type="molecule type" value="Genomic_DNA"/>
</dbReference>
<dbReference type="RefSeq" id="WP_082199521.1">
    <property type="nucleotide sequence ID" value="NZ_CP020478.1"/>
</dbReference>
<dbReference type="Gene3D" id="1.10.260.40">
    <property type="entry name" value="lambda repressor-like DNA-binding domains"/>
    <property type="match status" value="1"/>
</dbReference>
<feature type="domain" description="HTH cro/C1-type" evidence="1">
    <location>
        <begin position="37"/>
        <end position="91"/>
    </location>
</feature>
<dbReference type="Proteomes" id="UP000306813">
    <property type="component" value="Unassembled WGS sequence"/>
</dbReference>
<evidence type="ECO:0000259" key="1">
    <source>
        <dbReference type="PROSITE" id="PS50943"/>
    </source>
</evidence>
<dbReference type="KEGG" id="chv:CHELV3228_0641"/>
<dbReference type="CDD" id="cd00093">
    <property type="entry name" value="HTH_XRE"/>
    <property type="match status" value="1"/>
</dbReference>
<proteinExistence type="predicted"/>
<dbReference type="GeneID" id="52036560"/>
<protein>
    <submittedName>
        <fullName evidence="2">Helix-turn-helix transcriptional regulator</fullName>
    </submittedName>
</protein>
<dbReference type="GO" id="GO:0003677">
    <property type="term" value="F:DNA binding"/>
    <property type="evidence" value="ECO:0007669"/>
    <property type="project" value="InterPro"/>
</dbReference>
<dbReference type="SMART" id="SM00530">
    <property type="entry name" value="HTH_XRE"/>
    <property type="match status" value="1"/>
</dbReference>
<sequence length="93" mass="10768">MSNFIPVNKVLEKELKNKEFQKEYENLNAWFELQKKLIAARIKSKKTQSALALELGIKQSQLARFETKLNNPSFDTLIKYAKAVGLKKLRISL</sequence>
<organism evidence="2 4">
    <name type="scientific">Campylobacter helveticus</name>
    <dbReference type="NCBI Taxonomy" id="28898"/>
    <lineage>
        <taxon>Bacteria</taxon>
        <taxon>Pseudomonadati</taxon>
        <taxon>Campylobacterota</taxon>
        <taxon>Epsilonproteobacteria</taxon>
        <taxon>Campylobacterales</taxon>
        <taxon>Campylobacteraceae</taxon>
        <taxon>Campylobacter</taxon>
    </lineage>
</organism>
<dbReference type="EMBL" id="VDBS01000100">
    <property type="protein sequence ID" value="TNB54902.1"/>
    <property type="molecule type" value="Genomic_DNA"/>
</dbReference>
<evidence type="ECO:0000313" key="3">
    <source>
        <dbReference type="EMBL" id="TXK57330.1"/>
    </source>
</evidence>
<dbReference type="AlphaFoldDB" id="A0AAX2UG19"/>
<accession>A0AAX2UG19</accession>
<dbReference type="InterPro" id="IPR001387">
    <property type="entry name" value="Cro/C1-type_HTH"/>
</dbReference>
<gene>
    <name evidence="2" type="ORF">FDW42_09875</name>
    <name evidence="3" type="ORF">FVD16_04935</name>
</gene>
<dbReference type="Proteomes" id="UP000321317">
    <property type="component" value="Unassembled WGS sequence"/>
</dbReference>
<name>A0AAX2UG19_9BACT</name>
<dbReference type="SUPFAM" id="SSF47413">
    <property type="entry name" value="lambda repressor-like DNA-binding domains"/>
    <property type="match status" value="1"/>
</dbReference>